<organism evidence="5">
    <name type="scientific">Onchocerca ochengi</name>
    <name type="common">Filarial nematode worm</name>
    <dbReference type="NCBI Taxonomy" id="42157"/>
    <lineage>
        <taxon>Eukaryota</taxon>
        <taxon>Metazoa</taxon>
        <taxon>Ecdysozoa</taxon>
        <taxon>Nematoda</taxon>
        <taxon>Chromadorea</taxon>
        <taxon>Rhabditida</taxon>
        <taxon>Spirurina</taxon>
        <taxon>Spiruromorpha</taxon>
        <taxon>Filarioidea</taxon>
        <taxon>Onchocercidae</taxon>
        <taxon>Onchocerca</taxon>
    </lineage>
</organism>
<dbReference type="OrthoDB" id="5846442at2759"/>
<protein>
    <submittedName>
        <fullName evidence="5">DUF5641 domain-containing protein</fullName>
    </submittedName>
</protein>
<dbReference type="InterPro" id="IPR040676">
    <property type="entry name" value="DUF5641"/>
</dbReference>
<feature type="region of interest" description="Disordered" evidence="1">
    <location>
        <begin position="1"/>
        <end position="21"/>
    </location>
</feature>
<feature type="compositionally biased region" description="Basic and acidic residues" evidence="1">
    <location>
        <begin position="9"/>
        <end position="20"/>
    </location>
</feature>
<proteinExistence type="predicted"/>
<name>A0A182EUZ0_ONCOC</name>
<dbReference type="EMBL" id="UYRW01009291">
    <property type="protein sequence ID" value="VDM97630.1"/>
    <property type="molecule type" value="Genomic_DNA"/>
</dbReference>
<dbReference type="WBParaSite" id="nOo.2.0.1.t11975-RA">
    <property type="protein sequence ID" value="nOo.2.0.1.t11975-RA"/>
    <property type="gene ID" value="nOo.2.0.1.g11975"/>
</dbReference>
<dbReference type="Pfam" id="PF18701">
    <property type="entry name" value="DUF5641"/>
    <property type="match status" value="1"/>
</dbReference>
<evidence type="ECO:0000256" key="1">
    <source>
        <dbReference type="SAM" id="MobiDB-lite"/>
    </source>
</evidence>
<accession>A0A182EUZ0</accession>
<keyword evidence="4" id="KW-1185">Reference proteome</keyword>
<gene>
    <name evidence="3" type="ORF">NOO_LOCUS11975</name>
</gene>
<dbReference type="AlphaFoldDB" id="A0A182EUZ0"/>
<evidence type="ECO:0000259" key="2">
    <source>
        <dbReference type="Pfam" id="PF18701"/>
    </source>
</evidence>
<feature type="domain" description="DUF5641" evidence="2">
    <location>
        <begin position="59"/>
        <end position="146"/>
    </location>
</feature>
<dbReference type="Proteomes" id="UP000271087">
    <property type="component" value="Unassembled WGS sequence"/>
</dbReference>
<evidence type="ECO:0000313" key="3">
    <source>
        <dbReference type="EMBL" id="VDM97630.1"/>
    </source>
</evidence>
<evidence type="ECO:0000313" key="4">
    <source>
        <dbReference type="Proteomes" id="UP000271087"/>
    </source>
</evidence>
<sequence length="255" mass="28649">MAAIGNSLDKGHDINPHKFTDPNATLIISTTDDLDEFGPGKPDTTERLINDSSTTHHYWMGTLKVLDTVWETWKREYLTSLRERTQREHVNPKNSEDHAPIIEEILLVDESETPRGLWKLRKVKELKKGRNGVVRTALVEMPNGNYLTKSVNIEIDNTMGEDRQQTESNSEKREGIYERSNETTMYPYEYIASRTKSTIRKQCAAIKTVLDSGYHTKAELSTQQHQGMKTSPAATVAISGALQSSITKTIGGSPS</sequence>
<evidence type="ECO:0000313" key="5">
    <source>
        <dbReference type="WBParaSite" id="nOo.2.0.1.t11975-RA"/>
    </source>
</evidence>
<reference evidence="5" key="1">
    <citation type="submission" date="2016-06" db="UniProtKB">
        <authorList>
            <consortium name="WormBaseParasite"/>
        </authorList>
    </citation>
    <scope>IDENTIFICATION</scope>
</reference>
<reference evidence="3 4" key="2">
    <citation type="submission" date="2018-08" db="EMBL/GenBank/DDBJ databases">
        <authorList>
            <person name="Laetsch R D."/>
            <person name="Stevens L."/>
            <person name="Kumar S."/>
            <person name="Blaxter L. M."/>
        </authorList>
    </citation>
    <scope>NUCLEOTIDE SEQUENCE [LARGE SCALE GENOMIC DNA]</scope>
</reference>